<evidence type="ECO:0000256" key="4">
    <source>
        <dbReference type="HAMAP-Rule" id="MF_03052"/>
    </source>
</evidence>
<evidence type="ECO:0000256" key="1">
    <source>
        <dbReference type="ARBA" id="ARBA00022490"/>
    </source>
</evidence>
<feature type="binding site" evidence="4">
    <location>
        <begin position="100"/>
        <end position="101"/>
    </location>
    <ligand>
        <name>substrate</name>
    </ligand>
</feature>
<dbReference type="Proteomes" id="UP000515158">
    <property type="component" value="Unplaced"/>
</dbReference>
<keyword evidence="2 4" id="KW-0808">Transferase</keyword>
<evidence type="ECO:0000313" key="5">
    <source>
        <dbReference type="Proteomes" id="UP000515158"/>
    </source>
</evidence>
<feature type="binding site" evidence="4">
    <location>
        <position position="116"/>
    </location>
    <ligand>
        <name>substrate</name>
    </ligand>
</feature>
<keyword evidence="3 4" id="KW-0501">Molybdenum cofactor biosynthesis</keyword>
<dbReference type="InterPro" id="IPR003448">
    <property type="entry name" value="Mopterin_biosynth_MoaE"/>
</dbReference>
<sequence length="383" mass="43113">MDHLKLVKCEINVVELMKLVSSPSCGATSMFVGTTRDNFEGKTVKKLIYEAYEGMAEKSMKKLCDDIRSRWKVHGIAICHRLGEVAIEEASIAIVISSEHRAESLQAVQYAIDTLKAEVPIWKKEEYEGSNESAWKENKESSWIKTEPAESVVCDDDSDGDVVDIVPPDLIQVKADDAELKRRMEAFMDFKRNQVNFSNIRDFCGNANSELSCARVDAVVVRQKGSKGHLRVRRVLNKTGPQTQGIELWPQAAGPSSTTPLMQGKKQKLEVAASVNSTSDCPPAVEERLRNAELHLGLNQCQNNRPVPKDVYARLKDLEDRILFLEGVSPEYSHVLTKVPKIEPEDKKPRLFKKRVYSVDDLDKKMRDLENVIKNNSPQKSTT</sequence>
<comment type="miscellaneous">
    <text evidence="4">This protein is produced by a bicistronic gene which also produces the large subunit (MOCS2A).</text>
</comment>
<evidence type="ECO:0000313" key="6">
    <source>
        <dbReference type="RefSeq" id="XP_034239291.1"/>
    </source>
</evidence>
<dbReference type="EC" id="2.8.1.12" evidence="4"/>
<dbReference type="SUPFAM" id="SSF54690">
    <property type="entry name" value="Molybdopterin synthase subunit MoaE"/>
    <property type="match status" value="1"/>
</dbReference>
<dbReference type="FunCoup" id="A0A6P8YQR1">
    <property type="interactions" value="549"/>
</dbReference>
<evidence type="ECO:0000256" key="2">
    <source>
        <dbReference type="ARBA" id="ARBA00022679"/>
    </source>
</evidence>
<evidence type="ECO:0000256" key="3">
    <source>
        <dbReference type="ARBA" id="ARBA00023150"/>
    </source>
</evidence>
<comment type="catalytic activity">
    <reaction evidence="4">
        <text>2 [molybdopterin-synthase sulfur-carrier protein]-C-terminal-Gly-aminoethanethioate + cyclic pyranopterin phosphate + H2O = molybdopterin + 2 [molybdopterin-synthase sulfur-carrier protein]-C-terminal Gly-Gly + 2 H(+)</text>
        <dbReference type="Rhea" id="RHEA:26333"/>
        <dbReference type="Rhea" id="RHEA-COMP:12202"/>
        <dbReference type="Rhea" id="RHEA-COMP:19907"/>
        <dbReference type="ChEBI" id="CHEBI:15377"/>
        <dbReference type="ChEBI" id="CHEBI:15378"/>
        <dbReference type="ChEBI" id="CHEBI:58698"/>
        <dbReference type="ChEBI" id="CHEBI:59648"/>
        <dbReference type="ChEBI" id="CHEBI:90778"/>
        <dbReference type="ChEBI" id="CHEBI:232372"/>
        <dbReference type="EC" id="2.8.1.12"/>
    </reaction>
</comment>
<dbReference type="GO" id="GO:0006777">
    <property type="term" value="P:Mo-molybdopterin cofactor biosynthetic process"/>
    <property type="evidence" value="ECO:0007669"/>
    <property type="project" value="UniProtKB-UniRule"/>
</dbReference>
<organism evidence="6">
    <name type="scientific">Thrips palmi</name>
    <name type="common">Melon thrips</name>
    <dbReference type="NCBI Taxonomy" id="161013"/>
    <lineage>
        <taxon>Eukaryota</taxon>
        <taxon>Metazoa</taxon>
        <taxon>Ecdysozoa</taxon>
        <taxon>Arthropoda</taxon>
        <taxon>Hexapoda</taxon>
        <taxon>Insecta</taxon>
        <taxon>Pterygota</taxon>
        <taxon>Neoptera</taxon>
        <taxon>Paraneoptera</taxon>
        <taxon>Thysanoptera</taxon>
        <taxon>Terebrantia</taxon>
        <taxon>Thripoidea</taxon>
        <taxon>Thripidae</taxon>
        <taxon>Thrips</taxon>
    </lineage>
</organism>
<dbReference type="CDD" id="cd00756">
    <property type="entry name" value="MoaE"/>
    <property type="match status" value="1"/>
</dbReference>
<dbReference type="GO" id="GO:1990140">
    <property type="term" value="C:molybdopterin synthase complex"/>
    <property type="evidence" value="ECO:0007669"/>
    <property type="project" value="UniProtKB-UniRule"/>
</dbReference>
<keyword evidence="1 4" id="KW-0963">Cytoplasm</keyword>
<dbReference type="AlphaFoldDB" id="A0A6P8YQR1"/>
<comment type="subcellular location">
    <subcellularLocation>
        <location evidence="4">Cytoplasm</location>
    </subcellularLocation>
</comment>
<comment type="function">
    <text evidence="4">Catalytic subunit of the molybdopterin synthase complex, a complex that catalyzes the conversion of precursor Z into molybdopterin. Acts by mediating the incorporation of 2 sulfur atoms from thiocarboxylated MOCS2A into precursor Z to generate a dithiolene group.</text>
</comment>
<comment type="similarity">
    <text evidence="4">Belongs to the MoaE family. MOCS2B subfamily.</text>
</comment>
<protein>
    <recommendedName>
        <fullName evidence="4">Molybdopterin synthase catalytic subunit</fullName>
        <ecNumber evidence="4">2.8.1.12</ecNumber>
    </recommendedName>
    <alternativeName>
        <fullName evidence="4">Molybdenum cofactor synthesis protein 2 large subunit</fullName>
    </alternativeName>
    <alternativeName>
        <fullName evidence="4">Molybdenum cofactor synthesis protein 2B</fullName>
        <shortName evidence="4">MOCS2B</shortName>
    </alternativeName>
</protein>
<reference evidence="6" key="1">
    <citation type="submission" date="2025-08" db="UniProtKB">
        <authorList>
            <consortium name="RefSeq"/>
        </authorList>
    </citation>
    <scope>IDENTIFICATION</scope>
    <source>
        <tissue evidence="6">Total insect</tissue>
    </source>
</reference>
<feature type="binding site" evidence="4">
    <location>
        <begin position="123"/>
        <end position="125"/>
    </location>
    <ligand>
        <name>substrate</name>
    </ligand>
</feature>
<comment type="subunit">
    <text evidence="4">Heterotetramer; composed of 2 small (MOCS2A) and 2 large (MOCS2B) subunits.</text>
</comment>
<dbReference type="InterPro" id="IPR028888">
    <property type="entry name" value="MOCS2B_euk"/>
</dbReference>
<gene>
    <name evidence="6" type="primary">LOC117644145</name>
    <name evidence="4" type="synonym">Mocs2</name>
</gene>
<dbReference type="FunFam" id="3.90.1170.40:FF:000002">
    <property type="entry name" value="Molybdopterin synthase catalytic subunit"/>
    <property type="match status" value="1"/>
</dbReference>
<dbReference type="HAMAP" id="MF_03052">
    <property type="entry name" value="MOC2B"/>
    <property type="match status" value="1"/>
</dbReference>
<dbReference type="OrthoDB" id="5531344at2759"/>
<dbReference type="UniPathway" id="UPA00344"/>
<dbReference type="InterPro" id="IPR036563">
    <property type="entry name" value="MoaE_sf"/>
</dbReference>
<name>A0A6P8YQR1_THRPL</name>
<dbReference type="GeneID" id="117644145"/>
<dbReference type="PANTHER" id="PTHR23404">
    <property type="entry name" value="MOLYBDOPTERIN SYNTHASE RELATED"/>
    <property type="match status" value="1"/>
</dbReference>
<dbReference type="RefSeq" id="XP_034239291.1">
    <property type="nucleotide sequence ID" value="XM_034383400.1"/>
</dbReference>
<dbReference type="Gene3D" id="3.90.1170.40">
    <property type="entry name" value="Molybdopterin biosynthesis MoaE subunit"/>
    <property type="match status" value="1"/>
</dbReference>
<dbReference type="Pfam" id="PF02391">
    <property type="entry name" value="MoaE"/>
    <property type="match status" value="1"/>
</dbReference>
<dbReference type="CTD" id="43017"/>
<keyword evidence="5" id="KW-1185">Reference proteome</keyword>
<dbReference type="InParanoid" id="A0A6P8YQR1"/>
<comment type="pathway">
    <text evidence="4">Cofactor biosynthesis; molybdopterin biosynthesis.</text>
</comment>
<accession>A0A6P8YQR1</accession>
<proteinExistence type="inferred from homology"/>
<dbReference type="GO" id="GO:0030366">
    <property type="term" value="F:molybdopterin synthase activity"/>
    <property type="evidence" value="ECO:0007669"/>
    <property type="project" value="UniProtKB-UniRule"/>
</dbReference>
<dbReference type="KEGG" id="tpal:117644145"/>